<evidence type="ECO:0000256" key="1">
    <source>
        <dbReference type="SAM" id="Phobius"/>
    </source>
</evidence>
<keyword evidence="1" id="KW-0812">Transmembrane</keyword>
<evidence type="ECO:0000313" key="3">
    <source>
        <dbReference type="Proteomes" id="UP000032552"/>
    </source>
</evidence>
<feature type="transmembrane region" description="Helical" evidence="1">
    <location>
        <begin position="6"/>
        <end position="25"/>
    </location>
</feature>
<accession>A0A0C9PWK7</accession>
<reference evidence="3" key="1">
    <citation type="submission" date="2014-05" db="EMBL/GenBank/DDBJ databases">
        <title>Whole genome sequencing of Lactobacillus casei NRIC0644.</title>
        <authorList>
            <person name="Atarashi H."/>
            <person name="Yoshida Y."/>
            <person name="Fujimura S."/>
            <person name="Tanaka N."/>
            <person name="Shiwa Y."/>
            <person name="Yoshikawa H."/>
            <person name="Okada S."/>
            <person name="Nakagawa J."/>
        </authorList>
    </citation>
    <scope>NUCLEOTIDE SEQUENCE [LARGE SCALE GENOMIC DNA]</scope>
    <source>
        <strain evidence="3">NRIC0644</strain>
    </source>
</reference>
<dbReference type="EMBL" id="BAYM01000080">
    <property type="protein sequence ID" value="GAN36484.1"/>
    <property type="molecule type" value="Genomic_DNA"/>
</dbReference>
<sequence>MKWDLVGILTALSAPIGMVITWLLSKHKTKREEWRQLYLQAAKDRDDFHEKWLKAEDKVDELKGKKDES</sequence>
<protein>
    <submittedName>
        <fullName evidence="2">Uncharacterized protein</fullName>
    </submittedName>
</protein>
<name>A0A0C9PWK7_LACPA</name>
<proteinExistence type="predicted"/>
<organism evidence="2 3">
    <name type="scientific">Lacticaseibacillus paracasei NRIC 0644</name>
    <dbReference type="NCBI Taxonomy" id="1435038"/>
    <lineage>
        <taxon>Bacteria</taxon>
        <taxon>Bacillati</taxon>
        <taxon>Bacillota</taxon>
        <taxon>Bacilli</taxon>
        <taxon>Lactobacillales</taxon>
        <taxon>Lactobacillaceae</taxon>
        <taxon>Lacticaseibacillus</taxon>
    </lineage>
</organism>
<keyword evidence="1" id="KW-0472">Membrane</keyword>
<gene>
    <name evidence="2" type="ORF">LC0644_1073</name>
</gene>
<dbReference type="Proteomes" id="UP000032552">
    <property type="component" value="Unassembled WGS sequence"/>
</dbReference>
<dbReference type="RefSeq" id="WP_045624837.1">
    <property type="nucleotide sequence ID" value="NZ_BAYM01000080.1"/>
</dbReference>
<evidence type="ECO:0000313" key="2">
    <source>
        <dbReference type="EMBL" id="GAN36484.1"/>
    </source>
</evidence>
<keyword evidence="1" id="KW-1133">Transmembrane helix</keyword>
<comment type="caution">
    <text evidence="2">The sequence shown here is derived from an EMBL/GenBank/DDBJ whole genome shotgun (WGS) entry which is preliminary data.</text>
</comment>
<dbReference type="AlphaFoldDB" id="A0A0C9PWK7"/>